<dbReference type="PANTHER" id="PTHR38008">
    <property type="entry name" value="HEMOLYSIN-RELATED"/>
    <property type="match status" value="1"/>
</dbReference>
<evidence type="ECO:0000313" key="3">
    <source>
        <dbReference type="Proteomes" id="UP000838100"/>
    </source>
</evidence>
<dbReference type="EMBL" id="CAKLPX010000002">
    <property type="protein sequence ID" value="CAH0991713.1"/>
    <property type="molecule type" value="Genomic_DNA"/>
</dbReference>
<proteinExistence type="predicted"/>
<name>A0ABN8EGY8_9GAMM</name>
<gene>
    <name evidence="2" type="ORF">SIN8267_01827</name>
</gene>
<accession>A0ABN8EGY8</accession>
<protein>
    <recommendedName>
        <fullName evidence="4">DUF333 domain-containing protein</fullName>
    </recommendedName>
</protein>
<comment type="caution">
    <text evidence="2">The sequence shown here is derived from an EMBL/GenBank/DDBJ whole genome shotgun (WGS) entry which is preliminary data.</text>
</comment>
<dbReference type="Proteomes" id="UP000838100">
    <property type="component" value="Unassembled WGS sequence"/>
</dbReference>
<dbReference type="RefSeq" id="WP_237444415.1">
    <property type="nucleotide sequence ID" value="NZ_CAKLPX010000002.1"/>
</dbReference>
<evidence type="ECO:0000313" key="2">
    <source>
        <dbReference type="EMBL" id="CAH0991713.1"/>
    </source>
</evidence>
<evidence type="ECO:0008006" key="4">
    <source>
        <dbReference type="Google" id="ProtNLM"/>
    </source>
</evidence>
<evidence type="ECO:0000256" key="1">
    <source>
        <dbReference type="SAM" id="SignalP"/>
    </source>
</evidence>
<dbReference type="PROSITE" id="PS51257">
    <property type="entry name" value="PROKAR_LIPOPROTEIN"/>
    <property type="match status" value="1"/>
</dbReference>
<dbReference type="PANTHER" id="PTHR38008:SF2">
    <property type="entry name" value="HEMOLYSIN"/>
    <property type="match status" value="1"/>
</dbReference>
<organism evidence="2 3">
    <name type="scientific">Sinobacterium norvegicum</name>
    <dbReference type="NCBI Taxonomy" id="1641715"/>
    <lineage>
        <taxon>Bacteria</taxon>
        <taxon>Pseudomonadati</taxon>
        <taxon>Pseudomonadota</taxon>
        <taxon>Gammaproteobacteria</taxon>
        <taxon>Cellvibrionales</taxon>
        <taxon>Spongiibacteraceae</taxon>
        <taxon>Sinobacterium</taxon>
    </lineage>
</organism>
<keyword evidence="1" id="KW-0732">Signal</keyword>
<feature type="signal peptide" evidence="1">
    <location>
        <begin position="1"/>
        <end position="24"/>
    </location>
</feature>
<dbReference type="InterPro" id="IPR005590">
    <property type="entry name" value="DUF333"/>
</dbReference>
<dbReference type="Pfam" id="PF03891">
    <property type="entry name" value="DUF333"/>
    <property type="match status" value="2"/>
</dbReference>
<feature type="chain" id="PRO_5047359603" description="DUF333 domain-containing protein" evidence="1">
    <location>
        <begin position="25"/>
        <end position="159"/>
    </location>
</feature>
<sequence length="159" mass="17275">MKNSVLIKPLVAALLTLTIIGCSSTEEEPVAPAEAEPVAEPAVEPQQEAAKPMVGMANPAAVFCTDTGGELVPRTNDDGSEDAYCKLSDGGYIDQWEYYRAQHHRPKADMANPAAVFCEQKGGMLKTETVDQVATTYCNLPDGSAVEQWQYFRDNHPQN</sequence>
<keyword evidence="3" id="KW-1185">Reference proteome</keyword>
<reference evidence="2" key="1">
    <citation type="submission" date="2021-12" db="EMBL/GenBank/DDBJ databases">
        <authorList>
            <person name="Rodrigo-Torres L."/>
            <person name="Arahal R. D."/>
            <person name="Lucena T."/>
        </authorList>
    </citation>
    <scope>NUCLEOTIDE SEQUENCE</scope>
    <source>
        <strain evidence="2">CECT 8267</strain>
    </source>
</reference>